<accession>A0A4R2N831</accession>
<keyword evidence="9" id="KW-1185">Reference proteome</keyword>
<proteinExistence type="predicted"/>
<comment type="caution">
    <text evidence="8">The sequence shown here is derived from an EMBL/GenBank/DDBJ whole genome shotgun (WGS) entry which is preliminary data.</text>
</comment>
<dbReference type="Pfam" id="PF04932">
    <property type="entry name" value="Wzy_C"/>
    <property type="match status" value="1"/>
</dbReference>
<dbReference type="PANTHER" id="PTHR37422">
    <property type="entry name" value="TEICHURONIC ACID BIOSYNTHESIS PROTEIN TUAE"/>
    <property type="match status" value="1"/>
</dbReference>
<evidence type="ECO:0000256" key="5">
    <source>
        <dbReference type="SAM" id="Phobius"/>
    </source>
</evidence>
<evidence type="ECO:0000259" key="7">
    <source>
        <dbReference type="Pfam" id="PF11846"/>
    </source>
</evidence>
<dbReference type="Proteomes" id="UP000295182">
    <property type="component" value="Unassembled WGS sequence"/>
</dbReference>
<feature type="transmembrane region" description="Helical" evidence="5">
    <location>
        <begin position="173"/>
        <end position="191"/>
    </location>
</feature>
<organism evidence="8 9">
    <name type="scientific">Simplicispira metamorpha</name>
    <dbReference type="NCBI Taxonomy" id="80881"/>
    <lineage>
        <taxon>Bacteria</taxon>
        <taxon>Pseudomonadati</taxon>
        <taxon>Pseudomonadota</taxon>
        <taxon>Betaproteobacteria</taxon>
        <taxon>Burkholderiales</taxon>
        <taxon>Comamonadaceae</taxon>
        <taxon>Simplicispira</taxon>
    </lineage>
</organism>
<dbReference type="AlphaFoldDB" id="A0A4R2N831"/>
<dbReference type="InterPro" id="IPR051533">
    <property type="entry name" value="WaaL-like"/>
</dbReference>
<dbReference type="InterPro" id="IPR007016">
    <property type="entry name" value="O-antigen_ligase-rel_domated"/>
</dbReference>
<comment type="subcellular location">
    <subcellularLocation>
        <location evidence="1">Membrane</location>
        <topology evidence="1">Multi-pass membrane protein</topology>
    </subcellularLocation>
</comment>
<name>A0A4R2N831_9BURK</name>
<dbReference type="EMBL" id="SLXH01000014">
    <property type="protein sequence ID" value="TCP17048.1"/>
    <property type="molecule type" value="Genomic_DNA"/>
</dbReference>
<dbReference type="GO" id="GO:0016020">
    <property type="term" value="C:membrane"/>
    <property type="evidence" value="ECO:0007669"/>
    <property type="project" value="UniProtKB-SubCell"/>
</dbReference>
<feature type="transmembrane region" description="Helical" evidence="5">
    <location>
        <begin position="348"/>
        <end position="368"/>
    </location>
</feature>
<sequence length="498" mass="55526">MLVLASLALQLAMGVVFFVGDAVMVLAYLLAWLLAVYVGQVVARTEARQNLDAFWFAVLGAATLSVGLALMQWLDVEGLNIFLLDMPVGARPFANLGQPNNFCTLCFLGCAGLLYFHERGVVRGTSFGLAWCWLSFGMALSQSRTGWLQIVCLVVGLWWLGQRIPLRVRRHHLVGMGIVFTFWVVTLPWLADALLVTAGRTLGEQMQGGVRFSYWLSMLEAVLQRPWLGYGWLQTGLAQQLDSASAFRVGIFDFSHNIALDAVLWTGLPLGLGIVFCFLFWTFQQFRRLNNGIAVMTMLALAGVMVHALLEYPLAYAYFLVPFGFIMGTLHGLIPSAANSGWGLGRRFMAGLAMGVAGFFAIIAHDYFSVENAVRNLRFESAHIGLRSEPVPVPTIRLLTQLDALMRYGYRDPGENISKEEWQKTGWISDRFGLSFVMFRYALASGFYGNSVGAKNTLEKICRVHNKSKCQNVRIMWSQWGKKYPFSIGSIDFPEVDN</sequence>
<feature type="transmembrane region" description="Helical" evidence="5">
    <location>
        <begin position="146"/>
        <end position="161"/>
    </location>
</feature>
<evidence type="ECO:0000313" key="8">
    <source>
        <dbReference type="EMBL" id="TCP17048.1"/>
    </source>
</evidence>
<dbReference type="GO" id="GO:0016874">
    <property type="term" value="F:ligase activity"/>
    <property type="evidence" value="ECO:0007669"/>
    <property type="project" value="UniProtKB-KW"/>
</dbReference>
<evidence type="ECO:0000256" key="4">
    <source>
        <dbReference type="ARBA" id="ARBA00023136"/>
    </source>
</evidence>
<feature type="transmembrane region" description="Helical" evidence="5">
    <location>
        <begin position="262"/>
        <end position="281"/>
    </location>
</feature>
<keyword evidence="2 5" id="KW-0812">Transmembrane</keyword>
<keyword evidence="3 5" id="KW-1133">Transmembrane helix</keyword>
<feature type="domain" description="Virulence factor membrane-bound polymerase C-terminal" evidence="7">
    <location>
        <begin position="298"/>
        <end position="469"/>
    </location>
</feature>
<evidence type="ECO:0000256" key="1">
    <source>
        <dbReference type="ARBA" id="ARBA00004141"/>
    </source>
</evidence>
<feature type="transmembrane region" description="Helical" evidence="5">
    <location>
        <begin position="316"/>
        <end position="336"/>
    </location>
</feature>
<feature type="transmembrane region" description="Helical" evidence="5">
    <location>
        <begin position="293"/>
        <end position="310"/>
    </location>
</feature>
<evidence type="ECO:0000259" key="6">
    <source>
        <dbReference type="Pfam" id="PF04932"/>
    </source>
</evidence>
<keyword evidence="8" id="KW-0436">Ligase</keyword>
<dbReference type="PANTHER" id="PTHR37422:SF21">
    <property type="entry name" value="EXOQ-LIKE PROTEIN"/>
    <property type="match status" value="1"/>
</dbReference>
<evidence type="ECO:0000313" key="9">
    <source>
        <dbReference type="Proteomes" id="UP000295182"/>
    </source>
</evidence>
<evidence type="ECO:0000256" key="2">
    <source>
        <dbReference type="ARBA" id="ARBA00022692"/>
    </source>
</evidence>
<feature type="domain" description="O-antigen ligase-related" evidence="6">
    <location>
        <begin position="133"/>
        <end position="273"/>
    </location>
</feature>
<keyword evidence="4 5" id="KW-0472">Membrane</keyword>
<evidence type="ECO:0000256" key="3">
    <source>
        <dbReference type="ARBA" id="ARBA00022989"/>
    </source>
</evidence>
<reference evidence="8 9" key="1">
    <citation type="submission" date="2019-03" db="EMBL/GenBank/DDBJ databases">
        <title>Genomic Encyclopedia of Type Strains, Phase IV (KMG-IV): sequencing the most valuable type-strain genomes for metagenomic binning, comparative biology and taxonomic classification.</title>
        <authorList>
            <person name="Goeker M."/>
        </authorList>
    </citation>
    <scope>NUCLEOTIDE SEQUENCE [LARGE SCALE GENOMIC DNA]</scope>
    <source>
        <strain evidence="8 9">DSM 1837</strain>
    </source>
</reference>
<gene>
    <name evidence="8" type="ORF">EV674_1143</name>
</gene>
<dbReference type="InterPro" id="IPR021797">
    <property type="entry name" value="Wzy_C_2"/>
</dbReference>
<feature type="transmembrane region" description="Helical" evidence="5">
    <location>
        <begin position="24"/>
        <end position="42"/>
    </location>
</feature>
<protein>
    <submittedName>
        <fullName evidence="8">O-antigen ligase</fullName>
    </submittedName>
</protein>
<dbReference type="Pfam" id="PF11846">
    <property type="entry name" value="Wzy_C_2"/>
    <property type="match status" value="1"/>
</dbReference>
<feature type="transmembrane region" description="Helical" evidence="5">
    <location>
        <begin position="54"/>
        <end position="74"/>
    </location>
</feature>